<organism evidence="2 3">
    <name type="scientific">Pleuronectes platessa</name>
    <name type="common">European plaice</name>
    <dbReference type="NCBI Taxonomy" id="8262"/>
    <lineage>
        <taxon>Eukaryota</taxon>
        <taxon>Metazoa</taxon>
        <taxon>Chordata</taxon>
        <taxon>Craniata</taxon>
        <taxon>Vertebrata</taxon>
        <taxon>Euteleostomi</taxon>
        <taxon>Actinopterygii</taxon>
        <taxon>Neopterygii</taxon>
        <taxon>Teleostei</taxon>
        <taxon>Neoteleostei</taxon>
        <taxon>Acanthomorphata</taxon>
        <taxon>Carangaria</taxon>
        <taxon>Pleuronectiformes</taxon>
        <taxon>Pleuronectoidei</taxon>
        <taxon>Pleuronectidae</taxon>
        <taxon>Pleuronectes</taxon>
    </lineage>
</organism>
<proteinExistence type="predicted"/>
<comment type="caution">
    <text evidence="2">The sequence shown here is derived from an EMBL/GenBank/DDBJ whole genome shotgun (WGS) entry which is preliminary data.</text>
</comment>
<keyword evidence="3" id="KW-1185">Reference proteome</keyword>
<evidence type="ECO:0000256" key="1">
    <source>
        <dbReference type="SAM" id="MobiDB-lite"/>
    </source>
</evidence>
<sequence>MKGNTSYDVHILFTEQQQEGAVHRAAAGRSRGGPCSQSSSRKVAGGAERTSTQSWTRQDTSVLSSQPSFRSEETDVLRASVFSPARLHPVIPAVKTFRARGASPIQTEVGVVERLKSLCGKSLSRPRTAAHRNTVNPVHGSMVSQQVDVCPVWGRPLKLEDEEPAAARSPAGKSFTGNLAFYTSSNYCSDTRSWTRGRGHEVGDTMETRQTVRLQFPQEKKKHDLRLLHT</sequence>
<feature type="compositionally biased region" description="Polar residues" evidence="1">
    <location>
        <begin position="49"/>
        <end position="69"/>
    </location>
</feature>
<reference evidence="2" key="1">
    <citation type="submission" date="2020-03" db="EMBL/GenBank/DDBJ databases">
        <authorList>
            <person name="Weist P."/>
        </authorList>
    </citation>
    <scope>NUCLEOTIDE SEQUENCE</scope>
</reference>
<protein>
    <submittedName>
        <fullName evidence="2">Uncharacterized protein</fullName>
    </submittedName>
</protein>
<dbReference type="EMBL" id="CADEAL010000728">
    <property type="protein sequence ID" value="CAB1424388.1"/>
    <property type="molecule type" value="Genomic_DNA"/>
</dbReference>
<name>A0A9N7U463_PLEPL</name>
<accession>A0A9N7U463</accession>
<dbReference type="AlphaFoldDB" id="A0A9N7U463"/>
<dbReference type="Proteomes" id="UP001153269">
    <property type="component" value="Unassembled WGS sequence"/>
</dbReference>
<evidence type="ECO:0000313" key="2">
    <source>
        <dbReference type="EMBL" id="CAB1424388.1"/>
    </source>
</evidence>
<evidence type="ECO:0000313" key="3">
    <source>
        <dbReference type="Proteomes" id="UP001153269"/>
    </source>
</evidence>
<gene>
    <name evidence="2" type="ORF">PLEPLA_LOCUS12313</name>
</gene>
<feature type="region of interest" description="Disordered" evidence="1">
    <location>
        <begin position="19"/>
        <end position="70"/>
    </location>
</feature>